<dbReference type="SUPFAM" id="SSF103473">
    <property type="entry name" value="MFS general substrate transporter"/>
    <property type="match status" value="1"/>
</dbReference>
<keyword evidence="2" id="KW-1133">Transmembrane helix</keyword>
<keyword evidence="1" id="KW-0175">Coiled coil</keyword>
<keyword evidence="2" id="KW-0812">Transmembrane</keyword>
<reference evidence="3 4" key="2">
    <citation type="journal article" date="2016" name="Int. J. Syst. Evol. Microbiol.">
        <title>Lutibacter profundi sp. nov., isolated from a deep-sea hydrothermal system on the Arctic Mid-Ocean Ridge and emended description of the genus Lutibacter.</title>
        <authorList>
            <person name="Le Moine Bauer S."/>
            <person name="Roalkvam I."/>
            <person name="Steen I.H."/>
            <person name="Dahle H."/>
        </authorList>
    </citation>
    <scope>NUCLEOTIDE SEQUENCE [LARGE SCALE GENOMIC DNA]</scope>
    <source>
        <strain evidence="3 4">LP1</strain>
    </source>
</reference>
<evidence type="ECO:0000256" key="1">
    <source>
        <dbReference type="SAM" id="Coils"/>
    </source>
</evidence>
<dbReference type="InterPro" id="IPR036259">
    <property type="entry name" value="MFS_trans_sf"/>
</dbReference>
<protein>
    <submittedName>
        <fullName evidence="3">Quinol:cytochrome C oxidoreductase</fullName>
    </submittedName>
</protein>
<sequence>MYSFSKKLKLSAIIFMITGVLGIAYGFYSAPSTIADVQEIMMHQENGHSEAQVSNTNEHIEKGEEANNEHNNENEHLTHALHALQNRPYSAVFIAMFFFFMIALGTLVFYAIQYASQAGWSIVLFRVMEGITAYLLPGSLFILAFLIISAANGHHYYVWMTPDFYNPQSEHYDEILVGKSWWLNTPFWMIRSFIYLLGWNFYRYYAVKKSLAQDASKDLTYYKKSMKASIYFLIFFFVTESMMSWDWIMSLTPHWQSTLFGWYVFSSMFVSAITVIAMVTIYLRSRGFLPKVNDSHLHDLAKFMFGFSIFWTYLWFSQFMLIWYANMPEETAYFIPRLLGNYQLLFIGMLLPNFVFPILVLMNSDYKRIPWFIISTGIIILIGHYVDIFVMITPATVGDHWNIGIPEIGSILFFLGLFIYVVFTALTKSPLLVKGNPFLKESEHFHY</sequence>
<feature type="transmembrane region" description="Helical" evidence="2">
    <location>
        <begin position="260"/>
        <end position="283"/>
    </location>
</feature>
<dbReference type="PANTHER" id="PTHR43044:SF1">
    <property type="entry name" value="QUINOL:CYTOCHROME C OXIDOREDUCTASE QUINONE-BINDING SUBUNIT 2"/>
    <property type="match status" value="1"/>
</dbReference>
<feature type="transmembrane region" description="Helical" evidence="2">
    <location>
        <begin position="404"/>
        <end position="426"/>
    </location>
</feature>
<organism evidence="3 4">
    <name type="scientific">Lutibacter profundi</name>
    <dbReference type="NCBI Taxonomy" id="1622118"/>
    <lineage>
        <taxon>Bacteria</taxon>
        <taxon>Pseudomonadati</taxon>
        <taxon>Bacteroidota</taxon>
        <taxon>Flavobacteriia</taxon>
        <taxon>Flavobacteriales</taxon>
        <taxon>Flavobacteriaceae</taxon>
        <taxon>Lutibacter</taxon>
    </lineage>
</organism>
<keyword evidence="2" id="KW-0472">Membrane</keyword>
<evidence type="ECO:0000313" key="3">
    <source>
        <dbReference type="EMBL" id="AMC11664.1"/>
    </source>
</evidence>
<dbReference type="OrthoDB" id="140980at2"/>
<feature type="transmembrane region" description="Helical" evidence="2">
    <location>
        <begin position="344"/>
        <end position="362"/>
    </location>
</feature>
<feature type="transmembrane region" description="Helical" evidence="2">
    <location>
        <begin position="303"/>
        <end position="324"/>
    </location>
</feature>
<feature type="transmembrane region" description="Helical" evidence="2">
    <location>
        <begin position="91"/>
        <end position="112"/>
    </location>
</feature>
<feature type="transmembrane region" description="Helical" evidence="2">
    <location>
        <begin position="12"/>
        <end position="28"/>
    </location>
</feature>
<accession>A0A109RNZ0</accession>
<dbReference type="AlphaFoldDB" id="A0A109RNZ0"/>
<gene>
    <name evidence="3" type="ORF">Lupro_10475</name>
</gene>
<feature type="coiled-coil region" evidence="1">
    <location>
        <begin position="53"/>
        <end position="87"/>
    </location>
</feature>
<dbReference type="KEGG" id="lut:Lupro_10475"/>
<evidence type="ECO:0000256" key="2">
    <source>
        <dbReference type="SAM" id="Phobius"/>
    </source>
</evidence>
<dbReference type="EMBL" id="CP013355">
    <property type="protein sequence ID" value="AMC11664.1"/>
    <property type="molecule type" value="Genomic_DNA"/>
</dbReference>
<feature type="transmembrane region" description="Helical" evidence="2">
    <location>
        <begin position="228"/>
        <end position="248"/>
    </location>
</feature>
<dbReference type="Proteomes" id="UP000059672">
    <property type="component" value="Chromosome"/>
</dbReference>
<dbReference type="STRING" id="1622118.Lupro_10475"/>
<feature type="transmembrane region" description="Helical" evidence="2">
    <location>
        <begin position="133"/>
        <end position="151"/>
    </location>
</feature>
<feature type="transmembrane region" description="Helical" evidence="2">
    <location>
        <begin position="369"/>
        <end position="392"/>
    </location>
</feature>
<proteinExistence type="predicted"/>
<name>A0A109RNZ0_9FLAO</name>
<feature type="transmembrane region" description="Helical" evidence="2">
    <location>
        <begin position="188"/>
        <end position="207"/>
    </location>
</feature>
<evidence type="ECO:0000313" key="4">
    <source>
        <dbReference type="Proteomes" id="UP000059672"/>
    </source>
</evidence>
<dbReference type="PATRIC" id="fig|1622118.3.peg.2156"/>
<keyword evidence="4" id="KW-1185">Reference proteome</keyword>
<dbReference type="PANTHER" id="PTHR43044">
    <property type="match status" value="1"/>
</dbReference>
<dbReference type="RefSeq" id="WP_068209845.1">
    <property type="nucleotide sequence ID" value="NZ_CP013355.1"/>
</dbReference>
<reference evidence="4" key="1">
    <citation type="submission" date="2015-12" db="EMBL/GenBank/DDBJ databases">
        <title>Complete genome sequence of Lutibacter profundus strain LP1.</title>
        <authorList>
            <person name="Wissuwa J."/>
            <person name="Le Moine Bauer S."/>
            <person name="Stokke R."/>
            <person name="Dahle H."/>
            <person name="Steen I.H."/>
        </authorList>
    </citation>
    <scope>NUCLEOTIDE SEQUENCE [LARGE SCALE GENOMIC DNA]</scope>
    <source>
        <strain evidence="4">LP1</strain>
    </source>
</reference>